<reference evidence="1 2" key="1">
    <citation type="submission" date="2010-04" db="EMBL/GenBank/DDBJ databases">
        <authorList>
            <person name="Muzny D."/>
            <person name="Qin X."/>
            <person name="Deng J."/>
            <person name="Jiang H."/>
            <person name="Liu Y."/>
            <person name="Qu J."/>
            <person name="Song X.-Z."/>
            <person name="Zhang L."/>
            <person name="Thornton R."/>
            <person name="Coyle M."/>
            <person name="Francisco L."/>
            <person name="Jackson L."/>
            <person name="Javaid M."/>
            <person name="Korchina V."/>
            <person name="Kovar C."/>
            <person name="Mata R."/>
            <person name="Mathew T."/>
            <person name="Ngo R."/>
            <person name="Nguyen L."/>
            <person name="Nguyen N."/>
            <person name="Okwuonu G."/>
            <person name="Ongeri F."/>
            <person name="Pham C."/>
            <person name="Simmons D."/>
            <person name="Wilczek-Boney K."/>
            <person name="Hale W."/>
            <person name="Jakkamsetti A."/>
            <person name="Pham P."/>
            <person name="Ruth R."/>
            <person name="San Lucas F."/>
            <person name="Warren J."/>
            <person name="Zhang J."/>
            <person name="Zhao Z."/>
            <person name="Zhou C."/>
            <person name="Zhu D."/>
            <person name="Lee S."/>
            <person name="Bess C."/>
            <person name="Blankenburg K."/>
            <person name="Forbes L."/>
            <person name="Fu Q."/>
            <person name="Gubbala S."/>
            <person name="Hirani K."/>
            <person name="Jayaseelan J.C."/>
            <person name="Lara F."/>
            <person name="Munidasa M."/>
            <person name="Palculict T."/>
            <person name="Patil S."/>
            <person name="Pu L.-L."/>
            <person name="Saada N."/>
            <person name="Tang L."/>
            <person name="Weissenberger G."/>
            <person name="Zhu Y."/>
            <person name="Hemphill L."/>
            <person name="Shang Y."/>
            <person name="Youmans B."/>
            <person name="Ayvaz T."/>
            <person name="Ross M."/>
            <person name="Santibanez J."/>
            <person name="Aqrawi P."/>
            <person name="Gross S."/>
            <person name="Joshi V."/>
            <person name="Fowler G."/>
            <person name="Nazareth L."/>
            <person name="Reid J."/>
            <person name="Worley K."/>
            <person name="Petrosino J."/>
            <person name="Highlander S."/>
            <person name="Gibbs R."/>
        </authorList>
    </citation>
    <scope>NUCLEOTIDE SEQUENCE [LARGE SCALE GENOMIC DNA]</scope>
    <source>
        <strain evidence="1 2">ATCC BAA-614</strain>
    </source>
</reference>
<evidence type="ECO:0000313" key="2">
    <source>
        <dbReference type="Proteomes" id="UP000003653"/>
    </source>
</evidence>
<organism evidence="1 2">
    <name type="scientific">Mycobacterium parascrofulaceum ATCC BAA-614</name>
    <dbReference type="NCBI Taxonomy" id="525368"/>
    <lineage>
        <taxon>Bacteria</taxon>
        <taxon>Bacillati</taxon>
        <taxon>Actinomycetota</taxon>
        <taxon>Actinomycetes</taxon>
        <taxon>Mycobacteriales</taxon>
        <taxon>Mycobacteriaceae</taxon>
        <taxon>Mycobacterium</taxon>
        <taxon>Mycobacterium simiae complex</taxon>
    </lineage>
</organism>
<accession>D5P909</accession>
<name>D5P909_9MYCO</name>
<feature type="non-terminal residue" evidence="1">
    <location>
        <position position="1"/>
    </location>
</feature>
<protein>
    <submittedName>
        <fullName evidence="1">Uncharacterized protein</fullName>
    </submittedName>
</protein>
<sequence length="62" mass="6215">AAAACVAAAARLAPPGLVDSMQRLVDAVDRGRSPGDDFSDRVIEHGIAATVAEAARCPQGGL</sequence>
<dbReference type="Proteomes" id="UP000003653">
    <property type="component" value="Unassembled WGS sequence"/>
</dbReference>
<dbReference type="HOGENOM" id="CLU_2891153_0_0_11"/>
<evidence type="ECO:0000313" key="1">
    <source>
        <dbReference type="EMBL" id="EFG77449.1"/>
    </source>
</evidence>
<proteinExistence type="predicted"/>
<gene>
    <name evidence="1" type="ORF">HMPREF0591_2653</name>
</gene>
<dbReference type="EMBL" id="ADNV01000218">
    <property type="protein sequence ID" value="EFG77449.1"/>
    <property type="molecule type" value="Genomic_DNA"/>
</dbReference>
<keyword evidence="2" id="KW-1185">Reference proteome</keyword>
<dbReference type="AlphaFoldDB" id="D5P909"/>
<comment type="caution">
    <text evidence="1">The sequence shown here is derived from an EMBL/GenBank/DDBJ whole genome shotgun (WGS) entry which is preliminary data.</text>
</comment>